<dbReference type="Proteomes" id="UP000305906">
    <property type="component" value="Unassembled WGS sequence"/>
</dbReference>
<evidence type="ECO:0000313" key="1">
    <source>
        <dbReference type="EMBL" id="TLS40190.1"/>
    </source>
</evidence>
<organism evidence="1 2">
    <name type="scientific">Streptomyces montanus</name>
    <dbReference type="NCBI Taxonomy" id="2580423"/>
    <lineage>
        <taxon>Bacteria</taxon>
        <taxon>Bacillati</taxon>
        <taxon>Actinomycetota</taxon>
        <taxon>Actinomycetes</taxon>
        <taxon>Kitasatosporales</taxon>
        <taxon>Streptomycetaceae</taxon>
        <taxon>Streptomyces</taxon>
    </lineage>
</organism>
<protein>
    <submittedName>
        <fullName evidence="1">Uncharacterized protein</fullName>
    </submittedName>
</protein>
<dbReference type="AlphaFoldDB" id="A0A5R9FDC5"/>
<dbReference type="EMBL" id="VBZC01000087">
    <property type="protein sequence ID" value="TLS40190.1"/>
    <property type="molecule type" value="Genomic_DNA"/>
</dbReference>
<gene>
    <name evidence="1" type="ORF">FE633_42995</name>
</gene>
<reference evidence="1 2" key="1">
    <citation type="submission" date="2019-05" db="EMBL/GenBank/DDBJ databases">
        <title>Streptomyces sp. NEAU-C151, a novel actinomycete isolated from soil.</title>
        <authorList>
            <person name="Han L."/>
            <person name="Jiang H."/>
        </authorList>
    </citation>
    <scope>NUCLEOTIDE SEQUENCE [LARGE SCALE GENOMIC DNA]</scope>
    <source>
        <strain evidence="1 2">NEAU-C151</strain>
    </source>
</reference>
<keyword evidence="2" id="KW-1185">Reference proteome</keyword>
<sequence>MVAAQILTAGTRIVLTYRSTDHWATIDEDGGIILTATGGTPYGRVDEAGAVARGTKTCQGMNEWHIEDATGVRISLRTLRDRAVASGAL</sequence>
<evidence type="ECO:0000313" key="2">
    <source>
        <dbReference type="Proteomes" id="UP000305906"/>
    </source>
</evidence>
<proteinExistence type="predicted"/>
<comment type="caution">
    <text evidence="1">The sequence shown here is derived from an EMBL/GenBank/DDBJ whole genome shotgun (WGS) entry which is preliminary data.</text>
</comment>
<accession>A0A5R9FDC5</accession>
<name>A0A5R9FDC5_9ACTN</name>